<evidence type="ECO:0000313" key="3">
    <source>
        <dbReference type="Proteomes" id="UP001174909"/>
    </source>
</evidence>
<protein>
    <submittedName>
        <fullName evidence="2">Uncharacterized protein</fullName>
    </submittedName>
</protein>
<dbReference type="CDD" id="cd00084">
    <property type="entry name" value="HMG-box_SF"/>
    <property type="match status" value="1"/>
</dbReference>
<feature type="compositionally biased region" description="Low complexity" evidence="1">
    <location>
        <begin position="360"/>
        <end position="377"/>
    </location>
</feature>
<dbReference type="EMBL" id="CASHTH010002150">
    <property type="protein sequence ID" value="CAI8025410.1"/>
    <property type="molecule type" value="Genomic_DNA"/>
</dbReference>
<dbReference type="InterPro" id="IPR009057">
    <property type="entry name" value="Homeodomain-like_sf"/>
</dbReference>
<reference evidence="2" key="1">
    <citation type="submission" date="2023-03" db="EMBL/GenBank/DDBJ databases">
        <authorList>
            <person name="Steffen K."/>
            <person name="Cardenas P."/>
        </authorList>
    </citation>
    <scope>NUCLEOTIDE SEQUENCE</scope>
</reference>
<dbReference type="InterPro" id="IPR036910">
    <property type="entry name" value="HMG_box_dom_sf"/>
</dbReference>
<proteinExistence type="predicted"/>
<gene>
    <name evidence="2" type="ORF">GBAR_LOCUS14686</name>
</gene>
<dbReference type="Proteomes" id="UP001174909">
    <property type="component" value="Unassembled WGS sequence"/>
</dbReference>
<sequence>MDNNSVLESRGTPRPKPQLFTLEQRQILLKYFDECGMTSTHRRNTDIVQRCANEVGTTVERVKNWIGSEAVKRKKKAGILPRPKIELIGTASSPQTRLVTSPPAKKIKRVNGYNLFFSDTVRSGPEISTDFRERNATVARKWAELTEDKRKEWAAKAEAVCTSSMQQLARDDVNGEGSREGGGEGNVVHTLLGGAAGVGTGLGGVVNPELAGGTEEALIEKTLLSIQEKFDLLEQVGFEGYAVLVNTTELQSHFLATSKGRTFHKLRQSQAKPLENPFIGHVFTEEPEGIQGSGLMTALSALWLSEETQHTLSALTVWRQACRNLSSNAFALKFKVATGRADIPYENLGQQGVQVYGKMPPESRSTTPSSTTAAAPADPGQLERSPPQTNLTTRRPGIRGESLRYCGRLLVGGHTHHLHLSTEEDPAQ</sequence>
<keyword evidence="3" id="KW-1185">Reference proteome</keyword>
<dbReference type="SUPFAM" id="SSF47095">
    <property type="entry name" value="HMG-box"/>
    <property type="match status" value="1"/>
</dbReference>
<dbReference type="Gene3D" id="1.10.30.10">
    <property type="entry name" value="High mobility group box domain"/>
    <property type="match status" value="1"/>
</dbReference>
<organism evidence="2 3">
    <name type="scientific">Geodia barretti</name>
    <name type="common">Barrett's horny sponge</name>
    <dbReference type="NCBI Taxonomy" id="519541"/>
    <lineage>
        <taxon>Eukaryota</taxon>
        <taxon>Metazoa</taxon>
        <taxon>Porifera</taxon>
        <taxon>Demospongiae</taxon>
        <taxon>Heteroscleromorpha</taxon>
        <taxon>Tetractinellida</taxon>
        <taxon>Astrophorina</taxon>
        <taxon>Geodiidae</taxon>
        <taxon>Geodia</taxon>
    </lineage>
</organism>
<dbReference type="SUPFAM" id="SSF46689">
    <property type="entry name" value="Homeodomain-like"/>
    <property type="match status" value="1"/>
</dbReference>
<feature type="region of interest" description="Disordered" evidence="1">
    <location>
        <begin position="356"/>
        <end position="398"/>
    </location>
</feature>
<comment type="caution">
    <text evidence="2">The sequence shown here is derived from an EMBL/GenBank/DDBJ whole genome shotgun (WGS) entry which is preliminary data.</text>
</comment>
<accession>A0AA35S8F9</accession>
<name>A0AA35S8F9_GEOBA</name>
<dbReference type="Gene3D" id="1.10.10.60">
    <property type="entry name" value="Homeodomain-like"/>
    <property type="match status" value="1"/>
</dbReference>
<evidence type="ECO:0000313" key="2">
    <source>
        <dbReference type="EMBL" id="CAI8025410.1"/>
    </source>
</evidence>
<dbReference type="AlphaFoldDB" id="A0AA35S8F9"/>
<evidence type="ECO:0000256" key="1">
    <source>
        <dbReference type="SAM" id="MobiDB-lite"/>
    </source>
</evidence>